<organism evidence="1 2">
    <name type="scientific">Candidatus Roizmanbacteria bacterium CG11_big_fil_rev_8_21_14_0_20_37_16</name>
    <dbReference type="NCBI Taxonomy" id="1974857"/>
    <lineage>
        <taxon>Bacteria</taxon>
        <taxon>Candidatus Roizmaniibacteriota</taxon>
    </lineage>
</organism>
<evidence type="ECO:0008006" key="3">
    <source>
        <dbReference type="Google" id="ProtNLM"/>
    </source>
</evidence>
<accession>A0A2H0KMB1</accession>
<dbReference type="Gene3D" id="3.30.470.20">
    <property type="entry name" value="ATP-grasp fold, B domain"/>
    <property type="match status" value="1"/>
</dbReference>
<dbReference type="AlphaFoldDB" id="A0A2H0KMB1"/>
<dbReference type="EMBL" id="PCVK01000085">
    <property type="protein sequence ID" value="PIQ71514.1"/>
    <property type="molecule type" value="Genomic_DNA"/>
</dbReference>
<name>A0A2H0KMB1_9BACT</name>
<comment type="caution">
    <text evidence="1">The sequence shown here is derived from an EMBL/GenBank/DDBJ whole genome shotgun (WGS) entry which is preliminary data.</text>
</comment>
<reference evidence="1 2" key="1">
    <citation type="submission" date="2017-09" db="EMBL/GenBank/DDBJ databases">
        <title>Depth-based differentiation of microbial function through sediment-hosted aquifers and enrichment of novel symbionts in the deep terrestrial subsurface.</title>
        <authorList>
            <person name="Probst A.J."/>
            <person name="Ladd B."/>
            <person name="Jarett J.K."/>
            <person name="Geller-Mcgrath D.E."/>
            <person name="Sieber C.M."/>
            <person name="Emerson J.B."/>
            <person name="Anantharaman K."/>
            <person name="Thomas B.C."/>
            <person name="Malmstrom R."/>
            <person name="Stieglmeier M."/>
            <person name="Klingl A."/>
            <person name="Woyke T."/>
            <person name="Ryan C.M."/>
            <person name="Banfield J.F."/>
        </authorList>
    </citation>
    <scope>NUCLEOTIDE SEQUENCE [LARGE SCALE GENOMIC DNA]</scope>
    <source>
        <strain evidence="1">CG11_big_fil_rev_8_21_14_0_20_37_16</strain>
    </source>
</reference>
<evidence type="ECO:0000313" key="2">
    <source>
        <dbReference type="Proteomes" id="UP000229497"/>
    </source>
</evidence>
<dbReference type="SUPFAM" id="SSF56059">
    <property type="entry name" value="Glutathione synthetase ATP-binding domain-like"/>
    <property type="match status" value="1"/>
</dbReference>
<gene>
    <name evidence="1" type="ORF">COV87_02940</name>
</gene>
<sequence length="86" mass="9466">MNKYVNGNLELLAKKAFNALGMSGYGKFDIRKDSKGVHRFIDANPNPAFAPPESDSPLANTAKNFYAVPFPHLLSMIVQSGLRAKR</sequence>
<proteinExistence type="predicted"/>
<dbReference type="Proteomes" id="UP000229497">
    <property type="component" value="Unassembled WGS sequence"/>
</dbReference>
<evidence type="ECO:0000313" key="1">
    <source>
        <dbReference type="EMBL" id="PIQ71514.1"/>
    </source>
</evidence>
<protein>
    <recommendedName>
        <fullName evidence="3">ATP-grasp domain-containing protein</fullName>
    </recommendedName>
</protein>